<comment type="caution">
    <text evidence="1">The sequence shown here is derived from an EMBL/GenBank/DDBJ whole genome shotgun (WGS) entry which is preliminary data.</text>
</comment>
<gene>
    <name evidence="1" type="ORF">T01_7329</name>
</gene>
<evidence type="ECO:0000313" key="1">
    <source>
        <dbReference type="EMBL" id="KRY25918.1"/>
    </source>
</evidence>
<dbReference type="AlphaFoldDB" id="A0A0V1AML9"/>
<protein>
    <submittedName>
        <fullName evidence="1">Uncharacterized protein</fullName>
    </submittedName>
</protein>
<evidence type="ECO:0000313" key="2">
    <source>
        <dbReference type="Proteomes" id="UP000054776"/>
    </source>
</evidence>
<name>A0A0V1AML9_TRISP</name>
<dbReference type="InParanoid" id="A0A0V1AML9"/>
<organism evidence="1 2">
    <name type="scientific">Trichinella spiralis</name>
    <name type="common">Trichina worm</name>
    <dbReference type="NCBI Taxonomy" id="6334"/>
    <lineage>
        <taxon>Eukaryota</taxon>
        <taxon>Metazoa</taxon>
        <taxon>Ecdysozoa</taxon>
        <taxon>Nematoda</taxon>
        <taxon>Enoplea</taxon>
        <taxon>Dorylaimia</taxon>
        <taxon>Trichinellida</taxon>
        <taxon>Trichinellidae</taxon>
        <taxon>Trichinella</taxon>
    </lineage>
</organism>
<proteinExistence type="predicted"/>
<keyword evidence="2" id="KW-1185">Reference proteome</keyword>
<dbReference type="Proteomes" id="UP000054776">
    <property type="component" value="Unassembled WGS sequence"/>
</dbReference>
<accession>A0A0V1AML9</accession>
<dbReference type="EMBL" id="JYDH01000667">
    <property type="protein sequence ID" value="KRY25918.1"/>
    <property type="molecule type" value="Genomic_DNA"/>
</dbReference>
<reference evidence="1 2" key="1">
    <citation type="submission" date="2015-01" db="EMBL/GenBank/DDBJ databases">
        <title>Evolution of Trichinella species and genotypes.</title>
        <authorList>
            <person name="Korhonen P.K."/>
            <person name="Edoardo P."/>
            <person name="Giuseppe L.R."/>
            <person name="Gasser R.B."/>
        </authorList>
    </citation>
    <scope>NUCLEOTIDE SEQUENCE [LARGE SCALE GENOMIC DNA]</scope>
    <source>
        <strain evidence="1">ISS3</strain>
    </source>
</reference>
<sequence length="68" mass="7728">MASASVELLADAYRKTFSMLIDIQSHNNDKMNSSKKTKCPVSHIILRMSRKLNCLQAEIPYTDLLLTE</sequence>